<evidence type="ECO:0000313" key="2">
    <source>
        <dbReference type="Proteomes" id="UP000607645"/>
    </source>
</evidence>
<sequence length="107" mass="11152">MKKLLVNPGICGFKTLVEASADKETGDVTVKVASGCPAVQKMMDEVGDTFDSYALCLTPPGAGPLYEYAAAHFPAHAACPVISGIIKCAEAESVLALPAEVSFTFQE</sequence>
<name>A0A8J6JKN7_9FIRM</name>
<dbReference type="InterPro" id="IPR054227">
    <property type="entry name" value="DUF6951"/>
</dbReference>
<gene>
    <name evidence="1" type="ORF">H8S62_08415</name>
</gene>
<comment type="caution">
    <text evidence="1">The sequence shown here is derived from an EMBL/GenBank/DDBJ whole genome shotgun (WGS) entry which is preliminary data.</text>
</comment>
<dbReference type="Proteomes" id="UP000607645">
    <property type="component" value="Unassembled WGS sequence"/>
</dbReference>
<evidence type="ECO:0000313" key="1">
    <source>
        <dbReference type="EMBL" id="MBC5737034.1"/>
    </source>
</evidence>
<reference evidence="1" key="1">
    <citation type="submission" date="2020-08" db="EMBL/GenBank/DDBJ databases">
        <title>Genome public.</title>
        <authorList>
            <person name="Liu C."/>
            <person name="Sun Q."/>
        </authorList>
    </citation>
    <scope>NUCLEOTIDE SEQUENCE</scope>
    <source>
        <strain evidence="1">NSJ-52</strain>
    </source>
</reference>
<organism evidence="1 2">
    <name type="scientific">Lawsonibacter faecis</name>
    <dbReference type="NCBI Taxonomy" id="2763052"/>
    <lineage>
        <taxon>Bacteria</taxon>
        <taxon>Bacillati</taxon>
        <taxon>Bacillota</taxon>
        <taxon>Clostridia</taxon>
        <taxon>Eubacteriales</taxon>
        <taxon>Oscillospiraceae</taxon>
        <taxon>Lawsonibacter</taxon>
    </lineage>
</organism>
<dbReference type="RefSeq" id="WP_155147491.1">
    <property type="nucleotide sequence ID" value="NZ_JACOPQ010000005.1"/>
</dbReference>
<accession>A0A8J6JKN7</accession>
<keyword evidence="2" id="KW-1185">Reference proteome</keyword>
<protein>
    <submittedName>
        <fullName evidence="1">Uncharacterized protein</fullName>
    </submittedName>
</protein>
<dbReference type="EMBL" id="JACOPQ010000005">
    <property type="protein sequence ID" value="MBC5737034.1"/>
    <property type="molecule type" value="Genomic_DNA"/>
</dbReference>
<proteinExistence type="predicted"/>
<dbReference type="Pfam" id="PF22263">
    <property type="entry name" value="DUF6951"/>
    <property type="match status" value="1"/>
</dbReference>
<dbReference type="AlphaFoldDB" id="A0A8J6JKN7"/>